<accession>A0AAN8VM46</accession>
<dbReference type="Pfam" id="PF01585">
    <property type="entry name" value="G-patch"/>
    <property type="match status" value="1"/>
</dbReference>
<evidence type="ECO:0000256" key="1">
    <source>
        <dbReference type="SAM" id="SignalP"/>
    </source>
</evidence>
<name>A0AAN8VM46_9MAGN</name>
<keyword evidence="1" id="KW-0732">Signal</keyword>
<keyword evidence="4" id="KW-1185">Reference proteome</keyword>
<dbReference type="PROSITE" id="PS50174">
    <property type="entry name" value="G_PATCH"/>
    <property type="match status" value="1"/>
</dbReference>
<feature type="chain" id="PRO_5043017478" evidence="1">
    <location>
        <begin position="19"/>
        <end position="63"/>
    </location>
</feature>
<dbReference type="PANTHER" id="PTHR23149:SF9">
    <property type="entry name" value="G PATCH DOMAIN-CONTAINING PROTEIN 4"/>
    <property type="match status" value="1"/>
</dbReference>
<dbReference type="AlphaFoldDB" id="A0AAN8VM46"/>
<protein>
    <submittedName>
        <fullName evidence="3">G-patch domain</fullName>
    </submittedName>
</protein>
<dbReference type="GO" id="GO:0003676">
    <property type="term" value="F:nucleic acid binding"/>
    <property type="evidence" value="ECO:0007669"/>
    <property type="project" value="InterPro"/>
</dbReference>
<organism evidence="3 4">
    <name type="scientific">Dillenia turbinata</name>
    <dbReference type="NCBI Taxonomy" id="194707"/>
    <lineage>
        <taxon>Eukaryota</taxon>
        <taxon>Viridiplantae</taxon>
        <taxon>Streptophyta</taxon>
        <taxon>Embryophyta</taxon>
        <taxon>Tracheophyta</taxon>
        <taxon>Spermatophyta</taxon>
        <taxon>Magnoliopsida</taxon>
        <taxon>eudicotyledons</taxon>
        <taxon>Gunneridae</taxon>
        <taxon>Pentapetalae</taxon>
        <taxon>Dilleniales</taxon>
        <taxon>Dilleniaceae</taxon>
        <taxon>Dillenia</taxon>
    </lineage>
</organism>
<dbReference type="Proteomes" id="UP001370490">
    <property type="component" value="Unassembled WGS sequence"/>
</dbReference>
<evidence type="ECO:0000259" key="2">
    <source>
        <dbReference type="PROSITE" id="PS50174"/>
    </source>
</evidence>
<gene>
    <name evidence="3" type="ORF">RJ641_034314</name>
</gene>
<dbReference type="PANTHER" id="PTHR23149">
    <property type="entry name" value="G PATCH DOMAIN CONTAINING PROTEIN"/>
    <property type="match status" value="1"/>
</dbReference>
<comment type="caution">
    <text evidence="3">The sequence shown here is derived from an EMBL/GenBank/DDBJ whole genome shotgun (WGS) entry which is preliminary data.</text>
</comment>
<dbReference type="EMBL" id="JBAMMX010000008">
    <property type="protein sequence ID" value="KAK6934159.1"/>
    <property type="molecule type" value="Genomic_DNA"/>
</dbReference>
<evidence type="ECO:0000313" key="3">
    <source>
        <dbReference type="EMBL" id="KAK6934159.1"/>
    </source>
</evidence>
<sequence>MIWRHQKLLFAMPVLLHGPSLFCLRKQMGWEEGEGLEKDKQGIKSYARVKNKQDTLGVGVEES</sequence>
<dbReference type="InterPro" id="IPR000467">
    <property type="entry name" value="G_patch_dom"/>
</dbReference>
<feature type="domain" description="G-patch" evidence="2">
    <location>
        <begin position="24"/>
        <end position="63"/>
    </location>
</feature>
<dbReference type="InterPro" id="IPR050656">
    <property type="entry name" value="PINX1"/>
</dbReference>
<dbReference type="GO" id="GO:0005730">
    <property type="term" value="C:nucleolus"/>
    <property type="evidence" value="ECO:0007669"/>
    <property type="project" value="TreeGrafter"/>
</dbReference>
<evidence type="ECO:0000313" key="4">
    <source>
        <dbReference type="Proteomes" id="UP001370490"/>
    </source>
</evidence>
<reference evidence="3 4" key="1">
    <citation type="submission" date="2023-12" db="EMBL/GenBank/DDBJ databases">
        <title>A high-quality genome assembly for Dillenia turbinata (Dilleniales).</title>
        <authorList>
            <person name="Chanderbali A."/>
        </authorList>
    </citation>
    <scope>NUCLEOTIDE SEQUENCE [LARGE SCALE GENOMIC DNA]</scope>
    <source>
        <strain evidence="3">LSX21</strain>
        <tissue evidence="3">Leaf</tissue>
    </source>
</reference>
<proteinExistence type="predicted"/>
<feature type="signal peptide" evidence="1">
    <location>
        <begin position="1"/>
        <end position="18"/>
    </location>
</feature>